<dbReference type="PANTHER" id="PTHR11328">
    <property type="entry name" value="MAJOR FACILITATOR SUPERFAMILY DOMAIN-CONTAINING PROTEIN"/>
    <property type="match status" value="1"/>
</dbReference>
<proteinExistence type="inferred from homology"/>
<feature type="transmembrane region" description="Helical" evidence="2">
    <location>
        <begin position="107"/>
        <end position="126"/>
    </location>
</feature>
<feature type="transmembrane region" description="Helical" evidence="2">
    <location>
        <begin position="396"/>
        <end position="415"/>
    </location>
</feature>
<reference evidence="3 4" key="1">
    <citation type="journal article" date="2018" name="Biotechnol. Adv.">
        <title>Improved genomic resources and new bioinformatic workflow for the carcinogenic parasite Clonorchis sinensis: Biotechnological implications.</title>
        <authorList>
            <person name="Wang D."/>
            <person name="Korhonen P.K."/>
            <person name="Gasser R.B."/>
            <person name="Young N.D."/>
        </authorList>
    </citation>
    <scope>NUCLEOTIDE SEQUENCE [LARGE SCALE GENOMIC DNA]</scope>
    <source>
        <strain evidence="3">Cs-k2</strain>
    </source>
</reference>
<evidence type="ECO:0000313" key="3">
    <source>
        <dbReference type="EMBL" id="KAG5445353.1"/>
    </source>
</evidence>
<dbReference type="Pfam" id="PF13347">
    <property type="entry name" value="MFS_2"/>
    <property type="match status" value="1"/>
</dbReference>
<evidence type="ECO:0000313" key="4">
    <source>
        <dbReference type="Proteomes" id="UP000286415"/>
    </source>
</evidence>
<feature type="transmembrane region" description="Helical" evidence="2">
    <location>
        <begin position="255"/>
        <end position="274"/>
    </location>
</feature>
<dbReference type="InterPro" id="IPR039672">
    <property type="entry name" value="MFS_2"/>
</dbReference>
<dbReference type="GO" id="GO:0008643">
    <property type="term" value="P:carbohydrate transport"/>
    <property type="evidence" value="ECO:0007669"/>
    <property type="project" value="InterPro"/>
</dbReference>
<dbReference type="CDD" id="cd17491">
    <property type="entry name" value="MFS_MFSD12"/>
    <property type="match status" value="1"/>
</dbReference>
<organism evidence="3 4">
    <name type="scientific">Clonorchis sinensis</name>
    <name type="common">Chinese liver fluke</name>
    <dbReference type="NCBI Taxonomy" id="79923"/>
    <lineage>
        <taxon>Eukaryota</taxon>
        <taxon>Metazoa</taxon>
        <taxon>Spiralia</taxon>
        <taxon>Lophotrochozoa</taxon>
        <taxon>Platyhelminthes</taxon>
        <taxon>Trematoda</taxon>
        <taxon>Digenea</taxon>
        <taxon>Opisthorchiida</taxon>
        <taxon>Opisthorchiata</taxon>
        <taxon>Opisthorchiidae</taxon>
        <taxon>Clonorchis</taxon>
    </lineage>
</organism>
<feature type="transmembrane region" description="Helical" evidence="2">
    <location>
        <begin position="362"/>
        <end position="384"/>
    </location>
</feature>
<feature type="transmembrane region" description="Helical" evidence="2">
    <location>
        <begin position="527"/>
        <end position="547"/>
    </location>
</feature>
<dbReference type="PANTHER" id="PTHR11328:SF28">
    <property type="entry name" value="MAJOR FACILITATOR SUPERFAMILY DOMAIN-CONTAINING PROTEIN 12"/>
    <property type="match status" value="1"/>
</dbReference>
<comment type="similarity">
    <text evidence="1">Belongs to the major facilitator superfamily.</text>
</comment>
<keyword evidence="4" id="KW-1185">Reference proteome</keyword>
<comment type="caution">
    <text evidence="3">The sequence shown here is derived from an EMBL/GenBank/DDBJ whole genome shotgun (WGS) entry which is preliminary data.</text>
</comment>
<dbReference type="GO" id="GO:0005886">
    <property type="term" value="C:plasma membrane"/>
    <property type="evidence" value="ECO:0007669"/>
    <property type="project" value="TreeGrafter"/>
</dbReference>
<protein>
    <submittedName>
        <fullName evidence="3">Major facilitator super domain-containing protein 12</fullName>
    </submittedName>
</protein>
<feature type="transmembrane region" description="Helical" evidence="2">
    <location>
        <begin position="146"/>
        <end position="168"/>
    </location>
</feature>
<accession>A0A8T1M870</accession>
<dbReference type="OrthoDB" id="1730117at2759"/>
<keyword evidence="2" id="KW-0472">Membrane</keyword>
<keyword evidence="2" id="KW-0812">Transmembrane</keyword>
<dbReference type="InterPro" id="IPR011701">
    <property type="entry name" value="MFS"/>
</dbReference>
<dbReference type="Proteomes" id="UP000286415">
    <property type="component" value="Unassembled WGS sequence"/>
</dbReference>
<dbReference type="SUPFAM" id="SSF103473">
    <property type="entry name" value="MFS general substrate transporter"/>
    <property type="match status" value="1"/>
</dbReference>
<dbReference type="EMBL" id="NIRI02000056">
    <property type="protein sequence ID" value="KAG5445353.1"/>
    <property type="molecule type" value="Genomic_DNA"/>
</dbReference>
<sequence>MRWITRIAHGVGQMQKDLVAGMLAIFAIIYLEQCLGLEHARVGAILLTGQIMNAISTPLIGYLSDRAVSRAGPQAMLDSFAREYDQSRLKRFWFRCKSRLSLSTRKAWHIYGSILMTISLPCLFGQPESFAYTNVWVKTLFVTGLLALVQVGWAAVQIAHLTLINYLTSVEAERVLLVSLRYLFGSVADISSFIMSYFLLQQNNAQIGAATAVTNVGSKTNETLTEEITNDWNVTELPSAATSFTVKDMPFFRNISLMLSFYGALFVILFQFGVPEPAVPINESGPEEKGENFSNPARPIPEFIKSLDELHSLCSSLWNPGPLISGNPTEIDVPYLENHATQGTVEKECPLVWYLWFREFRFWICCLAFTTMRTGVTLSMFYLSPFLIHALQLEKSSVVTLPVVIFVTSLVATLVQHRITKLTGRLGNTLVGLLFTLCFCGMMWFYPKGSTSQAMLYSAAVLQGIGVAFNNVVAIVVVSDMIGTTQLKTGAFIHGFASLMDKIFTGISVQIIQLAVPVLSYRDVQVYIYACYVLFGGSLAIFDYLYWRPRKNAGNLSKATENGSAVRVATNGNPPSIKADILKKLHSSSEKDLWNNASEPKV</sequence>
<dbReference type="InterPro" id="IPR036259">
    <property type="entry name" value="MFS_trans_sf"/>
</dbReference>
<reference evidence="3 4" key="2">
    <citation type="journal article" date="2021" name="Genomics">
        <title>High-quality reference genome for Clonorchis sinensis.</title>
        <authorList>
            <person name="Young N.D."/>
            <person name="Stroehlein A.J."/>
            <person name="Kinkar L."/>
            <person name="Wang T."/>
            <person name="Sohn W.M."/>
            <person name="Chang B.C.H."/>
            <person name="Kaur P."/>
            <person name="Weisz D."/>
            <person name="Dudchenko O."/>
            <person name="Aiden E.L."/>
            <person name="Korhonen P.K."/>
            <person name="Gasser R.B."/>
        </authorList>
    </citation>
    <scope>NUCLEOTIDE SEQUENCE [LARGE SCALE GENOMIC DNA]</scope>
    <source>
        <strain evidence="3">Cs-k2</strain>
    </source>
</reference>
<dbReference type="GO" id="GO:0015293">
    <property type="term" value="F:symporter activity"/>
    <property type="evidence" value="ECO:0007669"/>
    <property type="project" value="InterPro"/>
</dbReference>
<dbReference type="Gene3D" id="1.20.1250.20">
    <property type="entry name" value="MFS general substrate transporter like domains"/>
    <property type="match status" value="1"/>
</dbReference>
<evidence type="ECO:0000256" key="2">
    <source>
        <dbReference type="SAM" id="Phobius"/>
    </source>
</evidence>
<feature type="transmembrane region" description="Helical" evidence="2">
    <location>
        <begin position="180"/>
        <end position="200"/>
    </location>
</feature>
<feature type="transmembrane region" description="Helical" evidence="2">
    <location>
        <begin position="427"/>
        <end position="446"/>
    </location>
</feature>
<dbReference type="Pfam" id="PF07690">
    <property type="entry name" value="MFS_1"/>
    <property type="match status" value="1"/>
</dbReference>
<keyword evidence="2" id="KW-1133">Transmembrane helix</keyword>
<evidence type="ECO:0000256" key="1">
    <source>
        <dbReference type="ARBA" id="ARBA00008335"/>
    </source>
</evidence>
<gene>
    <name evidence="3" type="ORF">CSKR_113235</name>
</gene>
<dbReference type="AlphaFoldDB" id="A0A8T1M870"/>
<feature type="transmembrane region" description="Helical" evidence="2">
    <location>
        <begin position="458"/>
        <end position="482"/>
    </location>
</feature>
<name>A0A8T1M870_CLOSI</name>